<proteinExistence type="predicted"/>
<comment type="caution">
    <text evidence="1">The sequence shown here is derived from an EMBL/GenBank/DDBJ whole genome shotgun (WGS) entry which is preliminary data.</text>
</comment>
<organism evidence="1 2">
    <name type="scientific">Oryzias melastigma</name>
    <name type="common">Marine medaka</name>
    <dbReference type="NCBI Taxonomy" id="30732"/>
    <lineage>
        <taxon>Eukaryota</taxon>
        <taxon>Metazoa</taxon>
        <taxon>Chordata</taxon>
        <taxon>Craniata</taxon>
        <taxon>Vertebrata</taxon>
        <taxon>Euteleostomi</taxon>
        <taxon>Actinopterygii</taxon>
        <taxon>Neopterygii</taxon>
        <taxon>Teleostei</taxon>
        <taxon>Neoteleostei</taxon>
        <taxon>Acanthomorphata</taxon>
        <taxon>Ovalentaria</taxon>
        <taxon>Atherinomorphae</taxon>
        <taxon>Beloniformes</taxon>
        <taxon>Adrianichthyidae</taxon>
        <taxon>Oryziinae</taxon>
        <taxon>Oryzias</taxon>
    </lineage>
</organism>
<name>A0A834CQ34_ORYME</name>
<accession>A0A834CQ34</accession>
<sequence>MRLVRVAAQLSAVSPIFVESYYPGGAASEKDPGITCQLDDKGRARMTAGVQNQSDAIEDAKEHTLHRSDLTACHMDDLTSSCKFNKSGSALRSD</sequence>
<gene>
    <name evidence="1" type="ORF">FQA47_000749</name>
</gene>
<evidence type="ECO:0000313" key="2">
    <source>
        <dbReference type="Proteomes" id="UP000646548"/>
    </source>
</evidence>
<dbReference type="EMBL" id="WKFB01000164">
    <property type="protein sequence ID" value="KAF6733165.1"/>
    <property type="molecule type" value="Genomic_DNA"/>
</dbReference>
<dbReference type="Proteomes" id="UP000646548">
    <property type="component" value="Unassembled WGS sequence"/>
</dbReference>
<reference evidence="1" key="1">
    <citation type="journal article" name="BMC Genomics">
        <title>Long-read sequencing and de novo genome assembly of marine medaka (Oryzias melastigma).</title>
        <authorList>
            <person name="Liang P."/>
            <person name="Saqib H.S.A."/>
            <person name="Ni X."/>
            <person name="Shen Y."/>
        </authorList>
    </citation>
    <scope>NUCLEOTIDE SEQUENCE</scope>
    <source>
        <strain evidence="1">Bigg-433</strain>
    </source>
</reference>
<dbReference type="AlphaFoldDB" id="A0A834CQ34"/>
<protein>
    <submittedName>
        <fullName evidence="1">Uncharacterized protein</fullName>
    </submittedName>
</protein>
<evidence type="ECO:0000313" key="1">
    <source>
        <dbReference type="EMBL" id="KAF6733165.1"/>
    </source>
</evidence>